<dbReference type="EMBL" id="FOBW01000011">
    <property type="protein sequence ID" value="SEN31902.1"/>
    <property type="molecule type" value="Genomic_DNA"/>
</dbReference>
<evidence type="ECO:0000313" key="2">
    <source>
        <dbReference type="Proteomes" id="UP000198553"/>
    </source>
</evidence>
<keyword evidence="2" id="KW-1185">Reference proteome</keyword>
<accession>A0A1H8FJT7</accession>
<dbReference type="AlphaFoldDB" id="A0A1H8FJT7"/>
<sequence>MLKLRNVILIFLIVGGTLLFSGCLNRQSPAEEMFEKLETVVEIEKTFEEQQKPLVELEKQEKELYGQIIEMNLQEYDKVVQLADEAISISKKRNELLDIERQSIEESQAEFKQVPEIYAKIDDPQLKDQAKGLHDLMQERYSTHGKLYESYVAGLGYDIELYNMFKNEEVTVDQLGEQIEKVNAAYEEVLSANDHFNQLTDEYNEKKYQFYQAAGLKVETNIAK</sequence>
<keyword evidence="1" id="KW-0449">Lipoprotein</keyword>
<protein>
    <submittedName>
        <fullName evidence="1">Putative cell-wall binding lipoprotein</fullName>
    </submittedName>
</protein>
<reference evidence="2" key="1">
    <citation type="submission" date="2016-10" db="EMBL/GenBank/DDBJ databases">
        <authorList>
            <person name="Varghese N."/>
            <person name="Submissions S."/>
        </authorList>
    </citation>
    <scope>NUCLEOTIDE SEQUENCE [LARGE SCALE GENOMIC DNA]</scope>
    <source>
        <strain evidence="2">B48,IBRC-M 10115,DSM 25386,CECT 8001</strain>
    </source>
</reference>
<name>A0A1H8FJT7_9BACI</name>
<dbReference type="PROSITE" id="PS51257">
    <property type="entry name" value="PROKAR_LIPOPROTEIN"/>
    <property type="match status" value="1"/>
</dbReference>
<dbReference type="InterPro" id="IPR019454">
    <property type="entry name" value="Lipoprot_YkyA-like"/>
</dbReference>
<dbReference type="Proteomes" id="UP000198553">
    <property type="component" value="Unassembled WGS sequence"/>
</dbReference>
<dbReference type="STRING" id="930146.SAMN05192533_11186"/>
<dbReference type="RefSeq" id="WP_170843906.1">
    <property type="nucleotide sequence ID" value="NZ_FOBW01000011.1"/>
</dbReference>
<dbReference type="InterPro" id="IPR036785">
    <property type="entry name" value="YkyA-like_sf"/>
</dbReference>
<dbReference type="SUPFAM" id="SSF140423">
    <property type="entry name" value="MW0975(SA0943)-like"/>
    <property type="match status" value="1"/>
</dbReference>
<organism evidence="1 2">
    <name type="scientific">Mesobacillus persicus</name>
    <dbReference type="NCBI Taxonomy" id="930146"/>
    <lineage>
        <taxon>Bacteria</taxon>
        <taxon>Bacillati</taxon>
        <taxon>Bacillota</taxon>
        <taxon>Bacilli</taxon>
        <taxon>Bacillales</taxon>
        <taxon>Bacillaceae</taxon>
        <taxon>Mesobacillus</taxon>
    </lineage>
</organism>
<proteinExistence type="predicted"/>
<evidence type="ECO:0000313" key="1">
    <source>
        <dbReference type="EMBL" id="SEN31902.1"/>
    </source>
</evidence>
<gene>
    <name evidence="1" type="ORF">SAMN05192533_11186</name>
</gene>
<dbReference type="Pfam" id="PF10368">
    <property type="entry name" value="YkyA"/>
    <property type="match status" value="1"/>
</dbReference>
<dbReference type="Gene3D" id="1.20.120.570">
    <property type="entry name" value="YkyA-like"/>
    <property type="match status" value="1"/>
</dbReference>